<dbReference type="InterPro" id="IPR052339">
    <property type="entry name" value="Fe-S_Maturation_MIP18"/>
</dbReference>
<comment type="caution">
    <text evidence="2">The sequence shown here is derived from an EMBL/GenBank/DDBJ whole genome shotgun (WGS) entry which is preliminary data.</text>
</comment>
<name>A0A0R1ZTD7_9LACO</name>
<accession>A0A0R1ZTD7</accession>
<gene>
    <name evidence="2" type="ORF">FC18_GL001489</name>
</gene>
<protein>
    <recommendedName>
        <fullName evidence="1">MIP18 family-like domain-containing protein</fullName>
    </recommendedName>
</protein>
<dbReference type="PANTHER" id="PTHR42831:SF1">
    <property type="entry name" value="FE-S PROTEIN MATURATION AUXILIARY FACTOR YITW"/>
    <property type="match status" value="1"/>
</dbReference>
<sequence length="120" mass="13557">MEGHMREHTLAEFGVECRNIEPALDKQLAAALQHAVDPELGVDMLNLGLVYRIEQNEDGSFRVEMLLTMIGCPLTDYLSMLIKHALELAVGDAPVMVQYRMDVQWSMARMSRAARMTLHV</sequence>
<dbReference type="AlphaFoldDB" id="A0A0R1ZTD7"/>
<reference evidence="2 3" key="1">
    <citation type="journal article" date="2015" name="Genome Announc.">
        <title>Expanding the biotechnology potential of lactobacilli through comparative genomics of 213 strains and associated genera.</title>
        <authorList>
            <person name="Sun Z."/>
            <person name="Harris H.M."/>
            <person name="McCann A."/>
            <person name="Guo C."/>
            <person name="Argimon S."/>
            <person name="Zhang W."/>
            <person name="Yang X."/>
            <person name="Jeffery I.B."/>
            <person name="Cooney J.C."/>
            <person name="Kagawa T.F."/>
            <person name="Liu W."/>
            <person name="Song Y."/>
            <person name="Salvetti E."/>
            <person name="Wrobel A."/>
            <person name="Rasinkangas P."/>
            <person name="Parkhill J."/>
            <person name="Rea M.C."/>
            <person name="O'Sullivan O."/>
            <person name="Ritari J."/>
            <person name="Douillard F.P."/>
            <person name="Paul Ross R."/>
            <person name="Yang R."/>
            <person name="Briner A.E."/>
            <person name="Felis G.E."/>
            <person name="de Vos W.M."/>
            <person name="Barrangou R."/>
            <person name="Klaenhammer T.R."/>
            <person name="Caufield P.W."/>
            <person name="Cui Y."/>
            <person name="Zhang H."/>
            <person name="O'Toole P.W."/>
        </authorList>
    </citation>
    <scope>NUCLEOTIDE SEQUENCE [LARGE SCALE GENOMIC DNA]</scope>
    <source>
        <strain evidence="2 3">DSM 20505</strain>
    </source>
</reference>
<dbReference type="Gene3D" id="3.30.300.130">
    <property type="entry name" value="Fe-S cluster assembly (FSCA)"/>
    <property type="match status" value="1"/>
</dbReference>
<dbReference type="InterPro" id="IPR002744">
    <property type="entry name" value="MIP18-like"/>
</dbReference>
<dbReference type="STRING" id="1291052.FC18_GL001489"/>
<evidence type="ECO:0000259" key="1">
    <source>
        <dbReference type="Pfam" id="PF01883"/>
    </source>
</evidence>
<evidence type="ECO:0000313" key="2">
    <source>
        <dbReference type="EMBL" id="KRM55323.1"/>
    </source>
</evidence>
<dbReference type="PATRIC" id="fig|1291052.5.peg.1510"/>
<organism evidence="2 3">
    <name type="scientific">Lacticaseibacillus sharpeae JCM 1186 = DSM 20505</name>
    <dbReference type="NCBI Taxonomy" id="1291052"/>
    <lineage>
        <taxon>Bacteria</taxon>
        <taxon>Bacillati</taxon>
        <taxon>Bacillota</taxon>
        <taxon>Bacilli</taxon>
        <taxon>Lactobacillales</taxon>
        <taxon>Lactobacillaceae</taxon>
        <taxon>Lacticaseibacillus</taxon>
    </lineage>
</organism>
<feature type="domain" description="MIP18 family-like" evidence="1">
    <location>
        <begin position="27"/>
        <end position="90"/>
    </location>
</feature>
<proteinExistence type="predicted"/>
<dbReference type="InterPro" id="IPR034904">
    <property type="entry name" value="FSCA_dom_sf"/>
</dbReference>
<dbReference type="PANTHER" id="PTHR42831">
    <property type="entry name" value="FE-S PROTEIN MATURATION AUXILIARY FACTOR YITW"/>
    <property type="match status" value="1"/>
</dbReference>
<keyword evidence="3" id="KW-1185">Reference proteome</keyword>
<dbReference type="Proteomes" id="UP000051679">
    <property type="component" value="Unassembled WGS sequence"/>
</dbReference>
<dbReference type="Pfam" id="PF01883">
    <property type="entry name" value="FeS_assembly_P"/>
    <property type="match status" value="1"/>
</dbReference>
<dbReference type="EMBL" id="AYYO01000024">
    <property type="protein sequence ID" value="KRM55323.1"/>
    <property type="molecule type" value="Genomic_DNA"/>
</dbReference>
<evidence type="ECO:0000313" key="3">
    <source>
        <dbReference type="Proteomes" id="UP000051679"/>
    </source>
</evidence>
<dbReference type="SUPFAM" id="SSF117916">
    <property type="entry name" value="Fe-S cluster assembly (FSCA) domain-like"/>
    <property type="match status" value="1"/>
</dbReference>